<dbReference type="PROSITE" id="PS50249">
    <property type="entry name" value="MPN"/>
    <property type="match status" value="1"/>
</dbReference>
<name>A0A0A8L5Z5_9SACH</name>
<dbReference type="InterPro" id="IPR050242">
    <property type="entry name" value="JAMM_MPN+_peptidase_M67A"/>
</dbReference>
<keyword evidence="11" id="KW-0862">Zinc</keyword>
<dbReference type="PANTHER" id="PTHR10410">
    <property type="entry name" value="EUKARYOTIC TRANSLATION INITIATION FACTOR 3 -RELATED"/>
    <property type="match status" value="1"/>
</dbReference>
<feature type="compositionally biased region" description="Low complexity" evidence="14">
    <location>
        <begin position="293"/>
        <end position="310"/>
    </location>
</feature>
<reference evidence="16 17" key="1">
    <citation type="submission" date="2014-03" db="EMBL/GenBank/DDBJ databases">
        <title>The genome of Kluyveromyces dobzhanskii.</title>
        <authorList>
            <person name="Nystedt B."/>
            <person name="Astrom S."/>
        </authorList>
    </citation>
    <scope>NUCLEOTIDE SEQUENCE [LARGE SCALE GENOMIC DNA]</scope>
    <source>
        <strain evidence="16 17">CBS 2104</strain>
    </source>
</reference>
<evidence type="ECO:0000256" key="1">
    <source>
        <dbReference type="ARBA" id="ARBA00004123"/>
    </source>
</evidence>
<gene>
    <name evidence="16" type="ORF">KLDO_g1952A</name>
</gene>
<evidence type="ECO:0000256" key="2">
    <source>
        <dbReference type="ARBA" id="ARBA00004496"/>
    </source>
</evidence>
<keyword evidence="10" id="KW-0378">Hydrolase</keyword>
<dbReference type="EMBL" id="CCBQ010000026">
    <property type="protein sequence ID" value="CDO93660.1"/>
    <property type="molecule type" value="Genomic_DNA"/>
</dbReference>
<feature type="region of interest" description="Disordered" evidence="14">
    <location>
        <begin position="289"/>
        <end position="325"/>
    </location>
</feature>
<evidence type="ECO:0000259" key="15">
    <source>
        <dbReference type="PROSITE" id="PS50249"/>
    </source>
</evidence>
<keyword evidence="6" id="KW-0963">Cytoplasm</keyword>
<evidence type="ECO:0000256" key="6">
    <source>
        <dbReference type="ARBA" id="ARBA00022490"/>
    </source>
</evidence>
<evidence type="ECO:0000256" key="12">
    <source>
        <dbReference type="ARBA" id="ARBA00023049"/>
    </source>
</evidence>
<keyword evidence="9" id="KW-0736">Signalosome</keyword>
<dbReference type="MEROPS" id="M67.A01"/>
<dbReference type="Pfam" id="PF01398">
    <property type="entry name" value="JAB"/>
    <property type="match status" value="1"/>
</dbReference>
<dbReference type="GO" id="GO:0008237">
    <property type="term" value="F:metallopeptidase activity"/>
    <property type="evidence" value="ECO:0007669"/>
    <property type="project" value="UniProtKB-KW"/>
</dbReference>
<dbReference type="OrthoDB" id="605656at2759"/>
<evidence type="ECO:0000256" key="4">
    <source>
        <dbReference type="ARBA" id="ARBA00011098"/>
    </source>
</evidence>
<organism evidence="16 17">
    <name type="scientific">Kluyveromyces dobzhanskii CBS 2104</name>
    <dbReference type="NCBI Taxonomy" id="1427455"/>
    <lineage>
        <taxon>Eukaryota</taxon>
        <taxon>Fungi</taxon>
        <taxon>Dikarya</taxon>
        <taxon>Ascomycota</taxon>
        <taxon>Saccharomycotina</taxon>
        <taxon>Saccharomycetes</taxon>
        <taxon>Saccharomycetales</taxon>
        <taxon>Saccharomycetaceae</taxon>
        <taxon>Kluyveromyces</taxon>
    </lineage>
</organism>
<sequence length="377" mass="43246">MSTIKFHEKSLKEINEWIRANEDLMDVDPSTDVDFSVDQNASIPIIDHLPARTPYDTNTSKRNPYFFQKCLISRLASTKILSHAIDGGDIEVMGMLVGYTSNDTIIVKDCYSLPVQGTETRVNAHMESYEYMVQYLDAFVTKDDRIVGWYHSHPGYGCWLSNIDIQTQSLNQNYQDPYLAIVCDPKKTLVTKTLELGAFRTLPSKGSNENDDYYPLNIQLYQNELDSNMSKLQFRFKVDPSIEHNLKEPELMKQLYECVENWIHTKKVMKSTVGLNAIGSTVINEPAIDNEASSQERSNSISSTSSLTTRHTTDVEMDDQESDQSSLDVLANPVPGMQFQEAEIKHEYELTKKKLLLLKVKQYQKLRMYRQLFTESE</sequence>
<dbReference type="Proteomes" id="UP000031516">
    <property type="component" value="Unassembled WGS sequence"/>
</dbReference>
<evidence type="ECO:0000313" key="17">
    <source>
        <dbReference type="Proteomes" id="UP000031516"/>
    </source>
</evidence>
<evidence type="ECO:0000256" key="8">
    <source>
        <dbReference type="ARBA" id="ARBA00022723"/>
    </source>
</evidence>
<comment type="subunit">
    <text evidence="4">Component of the COP9 signalosome (CSN) complex.</text>
</comment>
<evidence type="ECO:0000256" key="14">
    <source>
        <dbReference type="SAM" id="MobiDB-lite"/>
    </source>
</evidence>
<evidence type="ECO:0000256" key="11">
    <source>
        <dbReference type="ARBA" id="ARBA00022833"/>
    </source>
</evidence>
<dbReference type="AlphaFoldDB" id="A0A0A8L5Z5"/>
<dbReference type="GO" id="GO:0005737">
    <property type="term" value="C:cytoplasm"/>
    <property type="evidence" value="ECO:0007669"/>
    <property type="project" value="UniProtKB-SubCell"/>
</dbReference>
<evidence type="ECO:0000256" key="3">
    <source>
        <dbReference type="ARBA" id="ARBA00006008"/>
    </source>
</evidence>
<evidence type="ECO:0000313" key="16">
    <source>
        <dbReference type="EMBL" id="CDO93660.1"/>
    </source>
</evidence>
<accession>A0A0A8L5Z5</accession>
<evidence type="ECO:0000256" key="10">
    <source>
        <dbReference type="ARBA" id="ARBA00022801"/>
    </source>
</evidence>
<evidence type="ECO:0000256" key="9">
    <source>
        <dbReference type="ARBA" id="ARBA00022790"/>
    </source>
</evidence>
<keyword evidence="8" id="KW-0479">Metal-binding</keyword>
<evidence type="ECO:0000256" key="5">
    <source>
        <dbReference type="ARBA" id="ARBA00014880"/>
    </source>
</evidence>
<keyword evidence="12" id="KW-0482">Metalloprotease</keyword>
<comment type="subcellular location">
    <subcellularLocation>
        <location evidence="2">Cytoplasm</location>
    </subcellularLocation>
    <subcellularLocation>
        <location evidence="1">Nucleus</location>
    </subcellularLocation>
</comment>
<dbReference type="GO" id="GO:0008180">
    <property type="term" value="C:COP9 signalosome"/>
    <property type="evidence" value="ECO:0007669"/>
    <property type="project" value="UniProtKB-KW"/>
</dbReference>
<dbReference type="FunFam" id="3.40.140.10:FF:000203">
    <property type="entry name" value="COP9 signalosome complex subunit 5"/>
    <property type="match status" value="1"/>
</dbReference>
<keyword evidence="17" id="KW-1185">Reference proteome</keyword>
<comment type="caution">
    <text evidence="16">The sequence shown here is derived from an EMBL/GenBank/DDBJ whole genome shotgun (WGS) entry which is preliminary data.</text>
</comment>
<dbReference type="GO" id="GO:0006508">
    <property type="term" value="P:proteolysis"/>
    <property type="evidence" value="ECO:0007669"/>
    <property type="project" value="UniProtKB-KW"/>
</dbReference>
<dbReference type="SMART" id="SM00232">
    <property type="entry name" value="JAB_MPN"/>
    <property type="match status" value="1"/>
</dbReference>
<dbReference type="InterPro" id="IPR037518">
    <property type="entry name" value="MPN"/>
</dbReference>
<comment type="similarity">
    <text evidence="3">Belongs to the peptidase M67A family. CSN5 subfamily.</text>
</comment>
<proteinExistence type="inferred from homology"/>
<evidence type="ECO:0000256" key="7">
    <source>
        <dbReference type="ARBA" id="ARBA00022670"/>
    </source>
</evidence>
<keyword evidence="13" id="KW-0539">Nucleus</keyword>
<feature type="domain" description="MPN" evidence="15">
    <location>
        <begin position="70"/>
        <end position="205"/>
    </location>
</feature>
<dbReference type="GO" id="GO:0046872">
    <property type="term" value="F:metal ion binding"/>
    <property type="evidence" value="ECO:0007669"/>
    <property type="project" value="UniProtKB-KW"/>
</dbReference>
<evidence type="ECO:0000256" key="13">
    <source>
        <dbReference type="ARBA" id="ARBA00023242"/>
    </source>
</evidence>
<dbReference type="CDD" id="cd08069">
    <property type="entry name" value="MPN_RPN11_CSN5"/>
    <property type="match status" value="1"/>
</dbReference>
<dbReference type="SUPFAM" id="SSF102712">
    <property type="entry name" value="JAB1/MPN domain"/>
    <property type="match status" value="1"/>
</dbReference>
<keyword evidence="7" id="KW-0645">Protease</keyword>
<dbReference type="InterPro" id="IPR000555">
    <property type="entry name" value="JAMM/MPN+_dom"/>
</dbReference>
<dbReference type="Gene3D" id="3.40.140.10">
    <property type="entry name" value="Cytidine Deaminase, domain 2"/>
    <property type="match status" value="1"/>
</dbReference>
<protein>
    <recommendedName>
        <fullName evidence="5">COP9 signalosome complex subunit 5</fullName>
    </recommendedName>
</protein>